<dbReference type="Proteomes" id="UP001219525">
    <property type="component" value="Unassembled WGS sequence"/>
</dbReference>
<dbReference type="EMBL" id="JARJCW010000025">
    <property type="protein sequence ID" value="KAJ7211694.1"/>
    <property type="molecule type" value="Genomic_DNA"/>
</dbReference>
<keyword evidence="2" id="KW-1185">Reference proteome</keyword>
<comment type="caution">
    <text evidence="1">The sequence shown here is derived from an EMBL/GenBank/DDBJ whole genome shotgun (WGS) entry which is preliminary data.</text>
</comment>
<accession>A0AAD6VN76</accession>
<sequence length="138" mass="15623">MYDLSEDIETTKVPQSLEKLSPITNISRIARASPGQSTLYTMGHWWGRRDPAVQDSTLSHARVDDVHLLFTYTTAVGFCLLYAATSAGESRHLAQGRYPTFEARGVLIPLMVRISVPLRLYNYLLGPVKRVTYYRESE</sequence>
<proteinExistence type="predicted"/>
<reference evidence="1" key="1">
    <citation type="submission" date="2023-03" db="EMBL/GenBank/DDBJ databases">
        <title>Massive genome expansion in bonnet fungi (Mycena s.s.) driven by repeated elements and novel gene families across ecological guilds.</title>
        <authorList>
            <consortium name="Lawrence Berkeley National Laboratory"/>
            <person name="Harder C.B."/>
            <person name="Miyauchi S."/>
            <person name="Viragh M."/>
            <person name="Kuo A."/>
            <person name="Thoen E."/>
            <person name="Andreopoulos B."/>
            <person name="Lu D."/>
            <person name="Skrede I."/>
            <person name="Drula E."/>
            <person name="Henrissat B."/>
            <person name="Morin E."/>
            <person name="Kohler A."/>
            <person name="Barry K."/>
            <person name="LaButti K."/>
            <person name="Morin E."/>
            <person name="Salamov A."/>
            <person name="Lipzen A."/>
            <person name="Mereny Z."/>
            <person name="Hegedus B."/>
            <person name="Baldrian P."/>
            <person name="Stursova M."/>
            <person name="Weitz H."/>
            <person name="Taylor A."/>
            <person name="Grigoriev I.V."/>
            <person name="Nagy L.G."/>
            <person name="Martin F."/>
            <person name="Kauserud H."/>
        </authorList>
    </citation>
    <scope>NUCLEOTIDE SEQUENCE</scope>
    <source>
        <strain evidence="1">9144</strain>
    </source>
</reference>
<protein>
    <submittedName>
        <fullName evidence="1">Uncharacterized protein</fullName>
    </submittedName>
</protein>
<evidence type="ECO:0000313" key="1">
    <source>
        <dbReference type="EMBL" id="KAJ7211694.1"/>
    </source>
</evidence>
<name>A0AAD6VN76_9AGAR</name>
<gene>
    <name evidence="1" type="ORF">GGX14DRAFT_394014</name>
</gene>
<evidence type="ECO:0000313" key="2">
    <source>
        <dbReference type="Proteomes" id="UP001219525"/>
    </source>
</evidence>
<dbReference type="AlphaFoldDB" id="A0AAD6VN76"/>
<organism evidence="1 2">
    <name type="scientific">Mycena pura</name>
    <dbReference type="NCBI Taxonomy" id="153505"/>
    <lineage>
        <taxon>Eukaryota</taxon>
        <taxon>Fungi</taxon>
        <taxon>Dikarya</taxon>
        <taxon>Basidiomycota</taxon>
        <taxon>Agaricomycotina</taxon>
        <taxon>Agaricomycetes</taxon>
        <taxon>Agaricomycetidae</taxon>
        <taxon>Agaricales</taxon>
        <taxon>Marasmiineae</taxon>
        <taxon>Mycenaceae</taxon>
        <taxon>Mycena</taxon>
    </lineage>
</organism>